<evidence type="ECO:0000256" key="2">
    <source>
        <dbReference type="ARBA" id="ARBA00006370"/>
    </source>
</evidence>
<feature type="signal peptide" evidence="4">
    <location>
        <begin position="1"/>
        <end position="18"/>
    </location>
</feature>
<evidence type="ECO:0000259" key="5">
    <source>
        <dbReference type="SMART" id="SM00737"/>
    </source>
</evidence>
<sequence>MYQFITILLICIAATTEALQTRPCSNGQPHPALVTVAGCSEMPCEMIRETNVTMMMAYEAPFDATNLKYTQQWTFLGITAHYPLSPERANACNWLTGASCPIQQGDLLISTYISIILSMAPLIDGVLELSVLDEHERTHACFALDVKFILPQLR</sequence>
<dbReference type="VEuPathDB" id="VectorBase:AFUN002089"/>
<feature type="chain" id="PRO_5008134011" evidence="4">
    <location>
        <begin position="19"/>
        <end position="154"/>
    </location>
</feature>
<dbReference type="SUPFAM" id="SSF81296">
    <property type="entry name" value="E set domains"/>
    <property type="match status" value="1"/>
</dbReference>
<evidence type="ECO:0000313" key="6">
    <source>
        <dbReference type="EnsemblMetazoa" id="AFUN002089-PA"/>
    </source>
</evidence>
<comment type="similarity">
    <text evidence="2">Belongs to the NPC2 family.</text>
</comment>
<keyword evidence="4" id="KW-0732">Signal</keyword>
<reference evidence="6" key="1">
    <citation type="submission" date="2020-05" db="UniProtKB">
        <authorList>
            <consortium name="EnsemblMetazoa"/>
        </authorList>
    </citation>
    <scope>IDENTIFICATION</scope>
    <source>
        <strain evidence="6">FUMOZ</strain>
    </source>
</reference>
<evidence type="ECO:0000256" key="4">
    <source>
        <dbReference type="SAM" id="SignalP"/>
    </source>
</evidence>
<dbReference type="InterPro" id="IPR014756">
    <property type="entry name" value="Ig_E-set"/>
</dbReference>
<dbReference type="EnsemblMetazoa" id="AFUN002089-RA">
    <property type="protein sequence ID" value="AFUN002089-PA"/>
    <property type="gene ID" value="AFUN002089"/>
</dbReference>
<dbReference type="GO" id="GO:0005576">
    <property type="term" value="C:extracellular region"/>
    <property type="evidence" value="ECO:0007669"/>
    <property type="project" value="UniProtKB-SubCell"/>
</dbReference>
<feature type="domain" description="MD-2-related lipid-recognition" evidence="5">
    <location>
        <begin position="21"/>
        <end position="146"/>
    </location>
</feature>
<dbReference type="SMART" id="SM00737">
    <property type="entry name" value="ML"/>
    <property type="match status" value="1"/>
</dbReference>
<dbReference type="AlphaFoldDB" id="A0A182R7E0"/>
<organism evidence="6">
    <name type="scientific">Anopheles funestus</name>
    <name type="common">African malaria mosquito</name>
    <dbReference type="NCBI Taxonomy" id="62324"/>
    <lineage>
        <taxon>Eukaryota</taxon>
        <taxon>Metazoa</taxon>
        <taxon>Ecdysozoa</taxon>
        <taxon>Arthropoda</taxon>
        <taxon>Hexapoda</taxon>
        <taxon>Insecta</taxon>
        <taxon>Pterygota</taxon>
        <taxon>Neoptera</taxon>
        <taxon>Endopterygota</taxon>
        <taxon>Diptera</taxon>
        <taxon>Nematocera</taxon>
        <taxon>Culicoidea</taxon>
        <taxon>Culicidae</taxon>
        <taxon>Anophelinae</taxon>
        <taxon>Anopheles</taxon>
    </lineage>
</organism>
<evidence type="ECO:0000256" key="1">
    <source>
        <dbReference type="ARBA" id="ARBA00004613"/>
    </source>
</evidence>
<proteinExistence type="inferred from homology"/>
<dbReference type="InterPro" id="IPR003172">
    <property type="entry name" value="ML_dom"/>
</dbReference>
<dbReference type="VEuPathDB" id="VectorBase:AFUN2_010311"/>
<dbReference type="Pfam" id="PF02221">
    <property type="entry name" value="E1_DerP2_DerF2"/>
    <property type="match status" value="1"/>
</dbReference>
<protein>
    <submittedName>
        <fullName evidence="6">ML domain-containing protein</fullName>
    </submittedName>
</protein>
<accession>A0A182R7E0</accession>
<keyword evidence="3" id="KW-0964">Secreted</keyword>
<name>A0A182R7E0_ANOFN</name>
<dbReference type="STRING" id="62324.A0A182R7E0"/>
<dbReference type="Gene3D" id="2.60.40.770">
    <property type="match status" value="1"/>
</dbReference>
<evidence type="ECO:0000256" key="3">
    <source>
        <dbReference type="ARBA" id="ARBA00022525"/>
    </source>
</evidence>
<dbReference type="FunFam" id="2.60.40.770:FF:000001">
    <property type="entry name" value="NPC intracellular cholesterol transporter 2"/>
    <property type="match status" value="1"/>
</dbReference>
<comment type="subcellular location">
    <subcellularLocation>
        <location evidence="1">Secreted</location>
    </subcellularLocation>
</comment>